<dbReference type="AlphaFoldDB" id="A0A238V872"/>
<dbReference type="Proteomes" id="UP000198384">
    <property type="component" value="Unassembled WGS sequence"/>
</dbReference>
<keyword evidence="4" id="KW-1185">Reference proteome</keyword>
<dbReference type="InterPro" id="IPR026444">
    <property type="entry name" value="Secre_tail"/>
</dbReference>
<evidence type="ECO:0000313" key="4">
    <source>
        <dbReference type="Proteomes" id="UP000198384"/>
    </source>
</evidence>
<keyword evidence="1" id="KW-0732">Signal</keyword>
<organism evidence="3 4">
    <name type="scientific">Lutibacter agarilyticus</name>
    <dbReference type="NCBI Taxonomy" id="1109740"/>
    <lineage>
        <taxon>Bacteria</taxon>
        <taxon>Pseudomonadati</taxon>
        <taxon>Bacteroidota</taxon>
        <taxon>Flavobacteriia</taxon>
        <taxon>Flavobacteriales</taxon>
        <taxon>Flavobacteriaceae</taxon>
        <taxon>Lutibacter</taxon>
    </lineage>
</organism>
<dbReference type="EMBL" id="FZNT01000001">
    <property type="protein sequence ID" value="SNR30615.1"/>
    <property type="molecule type" value="Genomic_DNA"/>
</dbReference>
<dbReference type="Pfam" id="PF18962">
    <property type="entry name" value="Por_Secre_tail"/>
    <property type="match status" value="1"/>
</dbReference>
<feature type="domain" description="Secretion system C-terminal sorting" evidence="2">
    <location>
        <begin position="90"/>
        <end position="158"/>
    </location>
</feature>
<evidence type="ECO:0000313" key="3">
    <source>
        <dbReference type="EMBL" id="SNR30615.1"/>
    </source>
</evidence>
<reference evidence="3 4" key="1">
    <citation type="submission" date="2017-06" db="EMBL/GenBank/DDBJ databases">
        <authorList>
            <person name="Kim H.J."/>
            <person name="Triplett B.A."/>
        </authorList>
    </citation>
    <scope>NUCLEOTIDE SEQUENCE [LARGE SCALE GENOMIC DNA]</scope>
    <source>
        <strain evidence="3 4">DSM 29150</strain>
    </source>
</reference>
<protein>
    <submittedName>
        <fullName evidence="3">Por secretion system C-terminal sorting domain-containing protein</fullName>
    </submittedName>
</protein>
<dbReference type="NCBIfam" id="TIGR04183">
    <property type="entry name" value="Por_Secre_tail"/>
    <property type="match status" value="1"/>
</dbReference>
<gene>
    <name evidence="3" type="ORF">SAMN06265371_10157</name>
</gene>
<name>A0A238V872_9FLAO</name>
<sequence>MPVTIKVESSLEHSVTVDYTTPGVWQELKFDFSSYTSTTNKKISVFFDIQVNGDVVTDPNLNIFQIDDFIFGQFSTLKVQEFEIEGLKAYPNPTNDLWKISTKDQEIQAISVFNVLGKRVIYLNPNTMSVDIDASGFPSGIYLTTITTQKGTSSRKLIKN</sequence>
<dbReference type="RefSeq" id="WP_176461175.1">
    <property type="nucleotide sequence ID" value="NZ_FZNT01000001.1"/>
</dbReference>
<evidence type="ECO:0000259" key="2">
    <source>
        <dbReference type="Pfam" id="PF18962"/>
    </source>
</evidence>
<evidence type="ECO:0000256" key="1">
    <source>
        <dbReference type="ARBA" id="ARBA00022729"/>
    </source>
</evidence>
<proteinExistence type="predicted"/>
<accession>A0A238V872</accession>